<evidence type="ECO:0000313" key="2">
    <source>
        <dbReference type="EMBL" id="RUQ31983.1"/>
    </source>
</evidence>
<dbReference type="AlphaFoldDB" id="A0A3S0UHW1"/>
<feature type="transmembrane region" description="Helical" evidence="1">
    <location>
        <begin position="69"/>
        <end position="89"/>
    </location>
</feature>
<name>A0A3S0UHW1_9BACI</name>
<gene>
    <name evidence="2" type="ORF">ELQ35_03150</name>
</gene>
<keyword evidence="1" id="KW-1133">Transmembrane helix</keyword>
<reference evidence="2 3" key="1">
    <citation type="submission" date="2018-12" db="EMBL/GenBank/DDBJ databases">
        <title>Bacillus chawlae sp. nov., Bacillus glennii sp. nov., and Bacillus saganii sp. nov. Isolated from the Vehicle Assembly Building at Kennedy Space Center where the Viking Spacecraft were Assembled.</title>
        <authorList>
            <person name="Seuylemezian A."/>
            <person name="Vaishampayan P."/>
        </authorList>
    </citation>
    <scope>NUCLEOTIDE SEQUENCE [LARGE SCALE GENOMIC DNA]</scope>
    <source>
        <strain evidence="2 3">L5</strain>
    </source>
</reference>
<evidence type="ECO:0000313" key="3">
    <source>
        <dbReference type="Proteomes" id="UP000267430"/>
    </source>
</evidence>
<keyword evidence="3" id="KW-1185">Reference proteome</keyword>
<accession>A0A3S0UHW1</accession>
<dbReference type="RefSeq" id="WP_126863383.1">
    <property type="nucleotide sequence ID" value="NZ_JAUSTX010000016.1"/>
</dbReference>
<keyword evidence="1" id="KW-0472">Membrane</keyword>
<protein>
    <submittedName>
        <fullName evidence="2">Uncharacterized protein</fullName>
    </submittedName>
</protein>
<evidence type="ECO:0000256" key="1">
    <source>
        <dbReference type="SAM" id="Phobius"/>
    </source>
</evidence>
<proteinExistence type="predicted"/>
<feature type="transmembrane region" description="Helical" evidence="1">
    <location>
        <begin position="12"/>
        <end position="30"/>
    </location>
</feature>
<comment type="caution">
    <text evidence="2">The sequence shown here is derived from an EMBL/GenBank/DDBJ whole genome shotgun (WGS) entry which is preliminary data.</text>
</comment>
<dbReference type="EMBL" id="RYZZ01000004">
    <property type="protein sequence ID" value="RUQ31983.1"/>
    <property type="molecule type" value="Genomic_DNA"/>
</dbReference>
<keyword evidence="1" id="KW-0812">Transmembrane</keyword>
<organism evidence="2 3">
    <name type="scientific">Peribacillus cavernae</name>
    <dbReference type="NCBI Taxonomy" id="1674310"/>
    <lineage>
        <taxon>Bacteria</taxon>
        <taxon>Bacillati</taxon>
        <taxon>Bacillota</taxon>
        <taxon>Bacilli</taxon>
        <taxon>Bacillales</taxon>
        <taxon>Bacillaceae</taxon>
        <taxon>Peribacillus</taxon>
    </lineage>
</organism>
<dbReference type="Proteomes" id="UP000267430">
    <property type="component" value="Unassembled WGS sequence"/>
</dbReference>
<sequence length="91" mass="10252">METVADKKAKFNINALLMLSVVIIIANIIVEFNSNTFVRIILFILIGIGVKFLEPHLSKITGEFGKYKINIFLFILLLSLVGSLCAYIIEY</sequence>
<feature type="transmembrane region" description="Helical" evidence="1">
    <location>
        <begin position="36"/>
        <end position="57"/>
    </location>
</feature>